<sequence length="310" mass="35590">MKISVVITAYNEGEELVRTLNSIQTNTSRLHEIIVIDDGSTDDSCNEIEARGAVRIYHSKRVGVGASRDEGARIATGDVISFLDGHQRLTPDCLDECSEIAIRKSAIVSPGIQGFEPQNKLIHGATFQLCPLNGFFSANWQLKPSWRRLHQSNALRGPGYTIPRNLYPKLSWIQGMTGWGGSEALLSLKAFFTRVPILFLRGPIAYHRFKRQFHYDVNWDEIWLNHALIARICFDTATWERYWYPELFMSKLSETMKEFLTSDEVLTLQMEFNQIKRRADCEFWRRMLKESPPVQLSQCSRLVTFGLPKV</sequence>
<name>A0A518CTH7_9PLAN</name>
<protein>
    <submittedName>
        <fullName evidence="2">Glycosyltransferase EpsH</fullName>
        <ecNumber evidence="2">2.4.-.-</ecNumber>
    </submittedName>
</protein>
<dbReference type="GO" id="GO:0016757">
    <property type="term" value="F:glycosyltransferase activity"/>
    <property type="evidence" value="ECO:0007669"/>
    <property type="project" value="UniProtKB-KW"/>
</dbReference>
<dbReference type="Proteomes" id="UP000317178">
    <property type="component" value="Chromosome"/>
</dbReference>
<keyword evidence="3" id="KW-1185">Reference proteome</keyword>
<dbReference type="RefSeq" id="WP_144998796.1">
    <property type="nucleotide sequence ID" value="NZ_CP036281.1"/>
</dbReference>
<evidence type="ECO:0000313" key="3">
    <source>
        <dbReference type="Proteomes" id="UP000317178"/>
    </source>
</evidence>
<dbReference type="Gene3D" id="3.90.550.10">
    <property type="entry name" value="Spore Coat Polysaccharide Biosynthesis Protein SpsA, Chain A"/>
    <property type="match status" value="1"/>
</dbReference>
<dbReference type="InterPro" id="IPR029044">
    <property type="entry name" value="Nucleotide-diphossugar_trans"/>
</dbReference>
<dbReference type="InterPro" id="IPR050834">
    <property type="entry name" value="Glycosyltransf_2"/>
</dbReference>
<proteinExistence type="predicted"/>
<dbReference type="PANTHER" id="PTHR43685">
    <property type="entry name" value="GLYCOSYLTRANSFERASE"/>
    <property type="match status" value="1"/>
</dbReference>
<accession>A0A518CTH7</accession>
<gene>
    <name evidence="2" type="primary">epsH_2</name>
    <name evidence="2" type="ORF">Pla110_42810</name>
</gene>
<dbReference type="Pfam" id="PF00535">
    <property type="entry name" value="Glycos_transf_2"/>
    <property type="match status" value="1"/>
</dbReference>
<evidence type="ECO:0000259" key="1">
    <source>
        <dbReference type="Pfam" id="PF00535"/>
    </source>
</evidence>
<evidence type="ECO:0000313" key="2">
    <source>
        <dbReference type="EMBL" id="QDU82523.1"/>
    </source>
</evidence>
<dbReference type="PANTHER" id="PTHR43685:SF2">
    <property type="entry name" value="GLYCOSYLTRANSFERASE 2-LIKE DOMAIN-CONTAINING PROTEIN"/>
    <property type="match status" value="1"/>
</dbReference>
<keyword evidence="2" id="KW-0328">Glycosyltransferase</keyword>
<feature type="domain" description="Glycosyltransferase 2-like" evidence="1">
    <location>
        <begin position="4"/>
        <end position="127"/>
    </location>
</feature>
<dbReference type="EMBL" id="CP036281">
    <property type="protein sequence ID" value="QDU82523.1"/>
    <property type="molecule type" value="Genomic_DNA"/>
</dbReference>
<reference evidence="2 3" key="1">
    <citation type="submission" date="2019-02" db="EMBL/GenBank/DDBJ databases">
        <title>Deep-cultivation of Planctomycetes and their phenomic and genomic characterization uncovers novel biology.</title>
        <authorList>
            <person name="Wiegand S."/>
            <person name="Jogler M."/>
            <person name="Boedeker C."/>
            <person name="Pinto D."/>
            <person name="Vollmers J."/>
            <person name="Rivas-Marin E."/>
            <person name="Kohn T."/>
            <person name="Peeters S.H."/>
            <person name="Heuer A."/>
            <person name="Rast P."/>
            <person name="Oberbeckmann S."/>
            <person name="Bunk B."/>
            <person name="Jeske O."/>
            <person name="Meyerdierks A."/>
            <person name="Storesund J.E."/>
            <person name="Kallscheuer N."/>
            <person name="Luecker S."/>
            <person name="Lage O.M."/>
            <person name="Pohl T."/>
            <person name="Merkel B.J."/>
            <person name="Hornburger P."/>
            <person name="Mueller R.-W."/>
            <person name="Bruemmer F."/>
            <person name="Labrenz M."/>
            <person name="Spormann A.M."/>
            <person name="Op den Camp H."/>
            <person name="Overmann J."/>
            <person name="Amann R."/>
            <person name="Jetten M.S.M."/>
            <person name="Mascher T."/>
            <person name="Medema M.H."/>
            <person name="Devos D.P."/>
            <person name="Kaster A.-K."/>
            <person name="Ovreas L."/>
            <person name="Rohde M."/>
            <person name="Galperin M.Y."/>
            <person name="Jogler C."/>
        </authorList>
    </citation>
    <scope>NUCLEOTIDE SEQUENCE [LARGE SCALE GENOMIC DNA]</scope>
    <source>
        <strain evidence="2 3">Pla110</strain>
    </source>
</reference>
<dbReference type="OrthoDB" id="9772170at2"/>
<keyword evidence="2" id="KW-0808">Transferase</keyword>
<dbReference type="InterPro" id="IPR001173">
    <property type="entry name" value="Glyco_trans_2-like"/>
</dbReference>
<dbReference type="AlphaFoldDB" id="A0A518CTH7"/>
<organism evidence="2 3">
    <name type="scientific">Polystyrenella longa</name>
    <dbReference type="NCBI Taxonomy" id="2528007"/>
    <lineage>
        <taxon>Bacteria</taxon>
        <taxon>Pseudomonadati</taxon>
        <taxon>Planctomycetota</taxon>
        <taxon>Planctomycetia</taxon>
        <taxon>Planctomycetales</taxon>
        <taxon>Planctomycetaceae</taxon>
        <taxon>Polystyrenella</taxon>
    </lineage>
</organism>
<dbReference type="SUPFAM" id="SSF53448">
    <property type="entry name" value="Nucleotide-diphospho-sugar transferases"/>
    <property type="match status" value="1"/>
</dbReference>
<dbReference type="CDD" id="cd00761">
    <property type="entry name" value="Glyco_tranf_GTA_type"/>
    <property type="match status" value="1"/>
</dbReference>
<dbReference type="KEGG" id="plon:Pla110_42810"/>
<dbReference type="EC" id="2.4.-.-" evidence="2"/>